<feature type="compositionally biased region" description="Basic and acidic residues" evidence="11">
    <location>
        <begin position="327"/>
        <end position="346"/>
    </location>
</feature>
<dbReference type="InterPro" id="IPR036925">
    <property type="entry name" value="TIF_IF2_dom3_sf"/>
</dbReference>
<feature type="compositionally biased region" description="Low complexity" evidence="11">
    <location>
        <begin position="250"/>
        <end position="294"/>
    </location>
</feature>
<evidence type="ECO:0000256" key="2">
    <source>
        <dbReference type="ARBA" id="ARBA00007733"/>
    </source>
</evidence>
<dbReference type="Pfam" id="PF00009">
    <property type="entry name" value="GTP_EFTU"/>
    <property type="match status" value="1"/>
</dbReference>
<keyword evidence="3" id="KW-0396">Initiation factor</keyword>
<dbReference type="PANTHER" id="PTHR43381:SF20">
    <property type="entry name" value="TRANSLATION INITIATION FACTOR IF-2, MITOCHONDRIAL"/>
    <property type="match status" value="1"/>
</dbReference>
<dbReference type="NCBIfam" id="TIGR00231">
    <property type="entry name" value="small_GTP"/>
    <property type="match status" value="1"/>
</dbReference>
<evidence type="ECO:0000256" key="5">
    <source>
        <dbReference type="ARBA" id="ARBA00022917"/>
    </source>
</evidence>
<comment type="function">
    <text evidence="9">One of the essential components for the initiation of protein synthesis. Protects formylmethionyl-tRNA from spontaneous hydrolysis and promotes its binding to the 30S ribosomal subunits. Also involved in the hydrolysis of GTP during the formation of the 70S ribosomal complex.</text>
</comment>
<dbReference type="InterPro" id="IPR015760">
    <property type="entry name" value="TIF_IF2"/>
</dbReference>
<dbReference type="Gene3D" id="2.40.30.10">
    <property type="entry name" value="Translation factors"/>
    <property type="match status" value="2"/>
</dbReference>
<feature type="compositionally biased region" description="Low complexity" evidence="11">
    <location>
        <begin position="159"/>
        <end position="170"/>
    </location>
</feature>
<dbReference type="PANTHER" id="PTHR43381">
    <property type="entry name" value="TRANSLATION INITIATION FACTOR IF-2-RELATED"/>
    <property type="match status" value="1"/>
</dbReference>
<feature type="compositionally biased region" description="Polar residues" evidence="11">
    <location>
        <begin position="129"/>
        <end position="154"/>
    </location>
</feature>
<feature type="compositionally biased region" description="Basic and acidic residues" evidence="11">
    <location>
        <begin position="37"/>
        <end position="54"/>
    </location>
</feature>
<evidence type="ECO:0000256" key="10">
    <source>
        <dbReference type="ARBA" id="ARBA00044200"/>
    </source>
</evidence>
<evidence type="ECO:0000256" key="3">
    <source>
        <dbReference type="ARBA" id="ARBA00022540"/>
    </source>
</evidence>
<evidence type="ECO:0000313" key="14">
    <source>
        <dbReference type="Proteomes" id="UP001497392"/>
    </source>
</evidence>
<protein>
    <recommendedName>
        <fullName evidence="10">Translation initiation factor IF-2, mitochondrial</fullName>
    </recommendedName>
</protein>
<name>A0ABP1GCL6_9CHLO</name>
<dbReference type="Gene3D" id="3.40.50.10050">
    <property type="entry name" value="Translation initiation factor IF- 2, domain 3"/>
    <property type="match status" value="1"/>
</dbReference>
<dbReference type="InterPro" id="IPR000795">
    <property type="entry name" value="T_Tr_GTP-bd_dom"/>
</dbReference>
<dbReference type="InterPro" id="IPR023115">
    <property type="entry name" value="TIF_IF2_dom3"/>
</dbReference>
<proteinExistence type="inferred from homology"/>
<dbReference type="InterPro" id="IPR005225">
    <property type="entry name" value="Small_GTP-bd"/>
</dbReference>
<evidence type="ECO:0000256" key="8">
    <source>
        <dbReference type="ARBA" id="ARBA00023134"/>
    </source>
</evidence>
<dbReference type="CDD" id="cd03692">
    <property type="entry name" value="mtIF2_IVc"/>
    <property type="match status" value="1"/>
</dbReference>
<dbReference type="InterPro" id="IPR027417">
    <property type="entry name" value="P-loop_NTPase"/>
</dbReference>
<reference evidence="13 14" key="1">
    <citation type="submission" date="2024-06" db="EMBL/GenBank/DDBJ databases">
        <authorList>
            <person name="Kraege A."/>
            <person name="Thomma B."/>
        </authorList>
    </citation>
    <scope>NUCLEOTIDE SEQUENCE [LARGE SCALE GENOMIC DNA]</scope>
</reference>
<keyword evidence="5" id="KW-0648">Protein biosynthesis</keyword>
<evidence type="ECO:0000256" key="4">
    <source>
        <dbReference type="ARBA" id="ARBA00022741"/>
    </source>
</evidence>
<dbReference type="InterPro" id="IPR044145">
    <property type="entry name" value="IF2_II"/>
</dbReference>
<keyword evidence="14" id="KW-1185">Reference proteome</keyword>
<gene>
    <name evidence="13" type="primary">g12268</name>
    <name evidence="13" type="ORF">VP750_LOCUS10928</name>
</gene>
<dbReference type="InterPro" id="IPR053905">
    <property type="entry name" value="EF-G-like_DII"/>
</dbReference>
<dbReference type="PROSITE" id="PS51722">
    <property type="entry name" value="G_TR_2"/>
    <property type="match status" value="1"/>
</dbReference>
<evidence type="ECO:0000313" key="13">
    <source>
        <dbReference type="EMBL" id="CAL5229022.1"/>
    </source>
</evidence>
<dbReference type="Proteomes" id="UP001497392">
    <property type="component" value="Unassembled WGS sequence"/>
</dbReference>
<dbReference type="HAMAP" id="MF_00100_B">
    <property type="entry name" value="IF_2_B"/>
    <property type="match status" value="1"/>
</dbReference>
<dbReference type="SUPFAM" id="SSF50447">
    <property type="entry name" value="Translation proteins"/>
    <property type="match status" value="2"/>
</dbReference>
<feature type="region of interest" description="Disordered" evidence="11">
    <location>
        <begin position="37"/>
        <end position="98"/>
    </location>
</feature>
<dbReference type="NCBIfam" id="TIGR00487">
    <property type="entry name" value="IF-2"/>
    <property type="match status" value="1"/>
</dbReference>
<dbReference type="SUPFAM" id="SSF52156">
    <property type="entry name" value="Initiation factor IF2/eIF5b, domain 3"/>
    <property type="match status" value="1"/>
</dbReference>
<comment type="subcellular location">
    <subcellularLocation>
        <location evidence="1">Mitochondrion</location>
    </subcellularLocation>
</comment>
<dbReference type="Pfam" id="PF22042">
    <property type="entry name" value="EF-G_D2"/>
    <property type="match status" value="1"/>
</dbReference>
<feature type="compositionally biased region" description="Polar residues" evidence="11">
    <location>
        <begin position="222"/>
        <end position="239"/>
    </location>
</feature>
<keyword evidence="4" id="KW-0547">Nucleotide-binding</keyword>
<dbReference type="InterPro" id="IPR000178">
    <property type="entry name" value="TF_IF2_bacterial-like"/>
</dbReference>
<dbReference type="Pfam" id="PF11987">
    <property type="entry name" value="IF-2"/>
    <property type="match status" value="1"/>
</dbReference>
<dbReference type="CDD" id="cd01887">
    <property type="entry name" value="IF2_eIF5B"/>
    <property type="match status" value="1"/>
</dbReference>
<evidence type="ECO:0000259" key="12">
    <source>
        <dbReference type="PROSITE" id="PS51722"/>
    </source>
</evidence>
<feature type="compositionally biased region" description="Polar residues" evidence="11">
    <location>
        <begin position="317"/>
        <end position="326"/>
    </location>
</feature>
<feature type="compositionally biased region" description="Polar residues" evidence="11">
    <location>
        <begin position="182"/>
        <end position="210"/>
    </location>
</feature>
<feature type="compositionally biased region" description="Polar residues" evidence="11">
    <location>
        <begin position="418"/>
        <end position="450"/>
    </location>
</feature>
<evidence type="ECO:0000256" key="1">
    <source>
        <dbReference type="ARBA" id="ARBA00004173"/>
    </source>
</evidence>
<dbReference type="EMBL" id="CAXHTA020000019">
    <property type="protein sequence ID" value="CAL5229022.1"/>
    <property type="molecule type" value="Genomic_DNA"/>
</dbReference>
<organism evidence="13 14">
    <name type="scientific">Coccomyxa viridis</name>
    <dbReference type="NCBI Taxonomy" id="1274662"/>
    <lineage>
        <taxon>Eukaryota</taxon>
        <taxon>Viridiplantae</taxon>
        <taxon>Chlorophyta</taxon>
        <taxon>core chlorophytes</taxon>
        <taxon>Trebouxiophyceae</taxon>
        <taxon>Trebouxiophyceae incertae sedis</taxon>
        <taxon>Coccomyxaceae</taxon>
        <taxon>Coccomyxa</taxon>
    </lineage>
</organism>
<evidence type="ECO:0000256" key="6">
    <source>
        <dbReference type="ARBA" id="ARBA00022946"/>
    </source>
</evidence>
<dbReference type="Gene3D" id="3.40.50.300">
    <property type="entry name" value="P-loop containing nucleotide triphosphate hydrolases"/>
    <property type="match status" value="1"/>
</dbReference>
<sequence>MSLKLGQRAFRASLSGAQHVQLQQRALTRLTGRVNQEAHAEENVSQRAALDRAGSRQNQGNTGGGKRVQEDHARAPALNGSSDGLPKPMASATAQPQQPARAFTWLNRHHDSSAAQQNGARDAQARSGRLTQSARQTSGKLSSTAPMSASQQLRRQPESEASSQQPQPDSRAFKSTDAGWRSDSTYWKTPKPGNTPSSSPRSTNGQSASMPNWVPRAPSPQAAGSQQNARPEQAKSSQAPRLRWLAVGKAPAAGAASATSQAADASKLPASAGAASQAAGEGQPQAPQQAAPSGMADPSRWLSEEGYNTLKWQARMSQFNDSSSTWERAKQEHDTSIDKVMKRDWMDNPARQGNRLSPRPVMSAQDRRRTSQDFGSPNQRYNQPQYPGQQGQTAPPAATQGAQAFWEQQQQQEAQQESGSVQEPRSSGQQPGNQELLGQQTGSRQPSGQHPRQAPQAQPKRKVAPLPQPKAPREISLPQDVTARQLAALLGCKMPRLEAIMEEMGERIESEEDVVPLDVAELAALELGQLAVRSADAKDKEADAVPRPPVVTVMGHVDHGKTSLLDALRKTSVAAGEAGGITQHIGAFEVTLPGSKGTATFLDTPGHAAFSAMRARGAQVTDIVILVVAANDGVMPQTREALQHAQQAGCPIILALTKCDMPGADPERVKMQLLSAGLLLEEAGGNVMAVETAAPTGQGLTELEEAILLQAEMMDLKASQTGAAEGTTVEARMTKGQGPVATVIVKRGALKVGDNVAIGLEWGRIRSMRDPAGRQLKEALPGQPVEVMGLRGVPQAGDDLIVVPSEERARRISTARSARVEDYRWSRMAVASRQLLEQRQAAEAAAAESGEASAVQERAELSILVKADVQGSAEAVRDAVQALSSETIGVKVVAMGVGPVSASDVLQANAVGADIIAFNVKTAGADVDTAIKKAGVEMMSHRVIYSLLDEVVERMTGAAPRVEQQKVVGEAQVLQVFEMPDKRQDKRTTVAGCRVSEGSIRAGATYKVLRGGDVVHEGVCASLKRHRLDVERVGKGTECGVLLEGFAGFQQGDVLQCIETEMVAPGKESLVPQAQAQHA</sequence>
<keyword evidence="7" id="KW-0496">Mitochondrion</keyword>
<evidence type="ECO:0000256" key="9">
    <source>
        <dbReference type="ARBA" id="ARBA00025162"/>
    </source>
</evidence>
<feature type="region of interest" description="Disordered" evidence="11">
    <location>
        <begin position="317"/>
        <end position="479"/>
    </location>
</feature>
<evidence type="ECO:0000256" key="11">
    <source>
        <dbReference type="SAM" id="MobiDB-lite"/>
    </source>
</evidence>
<dbReference type="CDD" id="cd03702">
    <property type="entry name" value="IF2_mtIF2_II"/>
    <property type="match status" value="1"/>
</dbReference>
<feature type="compositionally biased region" description="Low complexity" evidence="11">
    <location>
        <begin position="377"/>
        <end position="417"/>
    </location>
</feature>
<comment type="caution">
    <text evidence="13">The sequence shown here is derived from an EMBL/GenBank/DDBJ whole genome shotgun (WGS) entry which is preliminary data.</text>
</comment>
<accession>A0ABP1GCL6</accession>
<dbReference type="InterPro" id="IPR009000">
    <property type="entry name" value="Transl_B-barrel_sf"/>
</dbReference>
<evidence type="ECO:0000256" key="7">
    <source>
        <dbReference type="ARBA" id="ARBA00023128"/>
    </source>
</evidence>
<comment type="similarity">
    <text evidence="2">Belongs to the TRAFAC class translation factor GTPase superfamily. Classic translation factor GTPase family. IF-2 subfamily.</text>
</comment>
<dbReference type="SUPFAM" id="SSF52540">
    <property type="entry name" value="P-loop containing nucleoside triphosphate hydrolases"/>
    <property type="match status" value="1"/>
</dbReference>
<feature type="region of interest" description="Disordered" evidence="11">
    <location>
        <begin position="111"/>
        <end position="302"/>
    </location>
</feature>
<feature type="domain" description="Tr-type G" evidence="12">
    <location>
        <begin position="546"/>
        <end position="717"/>
    </location>
</feature>
<keyword evidence="6" id="KW-0809">Transit peptide</keyword>
<keyword evidence="8" id="KW-0342">GTP-binding</keyword>